<proteinExistence type="predicted"/>
<dbReference type="Pfam" id="PF13454">
    <property type="entry name" value="NAD_binding_9"/>
    <property type="match status" value="1"/>
</dbReference>
<comment type="caution">
    <text evidence="2">The sequence shown here is derived from an EMBL/GenBank/DDBJ whole genome shotgun (WGS) entry which is preliminary data.</text>
</comment>
<name>A0A939FVU1_9HYPH</name>
<dbReference type="Proteomes" id="UP000664122">
    <property type="component" value="Unassembled WGS sequence"/>
</dbReference>
<organism evidence="2 3">
    <name type="scientific">Jiella flava</name>
    <dbReference type="NCBI Taxonomy" id="2816857"/>
    <lineage>
        <taxon>Bacteria</taxon>
        <taxon>Pseudomonadati</taxon>
        <taxon>Pseudomonadota</taxon>
        <taxon>Alphaproteobacteria</taxon>
        <taxon>Hyphomicrobiales</taxon>
        <taxon>Aurantimonadaceae</taxon>
        <taxon>Jiella</taxon>
    </lineage>
</organism>
<gene>
    <name evidence="2" type="ORF">J1C48_07640</name>
</gene>
<dbReference type="PANTHER" id="PTHR40254:SF1">
    <property type="entry name" value="BLR0577 PROTEIN"/>
    <property type="match status" value="1"/>
</dbReference>
<dbReference type="InterPro" id="IPR038732">
    <property type="entry name" value="HpyO/CreE_NAD-binding"/>
</dbReference>
<evidence type="ECO:0000259" key="1">
    <source>
        <dbReference type="Pfam" id="PF13454"/>
    </source>
</evidence>
<evidence type="ECO:0000313" key="2">
    <source>
        <dbReference type="EMBL" id="MBO0662442.1"/>
    </source>
</evidence>
<dbReference type="InterPro" id="IPR052189">
    <property type="entry name" value="L-asp_N-monooxygenase_NS-form"/>
</dbReference>
<feature type="domain" description="FAD-dependent urate hydroxylase HpyO/Asp monooxygenase CreE-like FAD/NAD(P)-binding" evidence="1">
    <location>
        <begin position="7"/>
        <end position="159"/>
    </location>
</feature>
<accession>A0A939FVU1</accession>
<dbReference type="AlphaFoldDB" id="A0A939FVU1"/>
<protein>
    <submittedName>
        <fullName evidence="2">FAD/NAD(P)-binding protein</fullName>
    </submittedName>
</protein>
<dbReference type="InterPro" id="IPR036188">
    <property type="entry name" value="FAD/NAD-bd_sf"/>
</dbReference>
<dbReference type="RefSeq" id="WP_207257233.1">
    <property type="nucleotide sequence ID" value="NZ_JAFMPP010000005.1"/>
</dbReference>
<dbReference type="PANTHER" id="PTHR40254">
    <property type="entry name" value="BLR0577 PROTEIN"/>
    <property type="match status" value="1"/>
</dbReference>
<dbReference type="SUPFAM" id="SSF51905">
    <property type="entry name" value="FAD/NAD(P)-binding domain"/>
    <property type="match status" value="1"/>
</dbReference>
<dbReference type="Gene3D" id="3.50.50.60">
    <property type="entry name" value="FAD/NAD(P)-binding domain"/>
    <property type="match status" value="2"/>
</dbReference>
<dbReference type="EMBL" id="JAFMPP010000005">
    <property type="protein sequence ID" value="MBO0662442.1"/>
    <property type="molecule type" value="Genomic_DNA"/>
</dbReference>
<sequence length="465" mass="51164">MSAGRIIIVGGGATGVILAAHLLREDTAGLRVTIIERRAQIGRGIAYDTDEPDHILNTRAGSMSAYADDPEHFWRWLQSNAPSLPDAVCPDAFCFVRRGLFGLYLDALVTDWLPTQGDGRLEVLQGEVTSLKTSEFGVAVELATGELHIGHAAVLATGHPVPAYGPQSPYISPWQCSSDTIGTDDPVLILGTGLSMVDSVFQLARQGHSGPITALSRRGLLPRPHQRTKPLKIDAADVPFGTELSYLTHWFRQTARWRIEHGADWRDVIDGIRPHIQSIWQSLPLEARQRFLRHARSFWEVHRHRIPPESNARLSTMIAEGRLRILAGRLLATEPTAMGHRARIRHRDSRREEQLDIVRVIDCTGILRPQESCDDGLSAQLIARGLARRDALNIGLDVDDGCALIDPSGRSVPRLYAAGPVTRSRFWEITAVPDIRVQAAMLAARLRTQLSGGNNRTAAQNTTAG</sequence>
<keyword evidence="3" id="KW-1185">Reference proteome</keyword>
<evidence type="ECO:0000313" key="3">
    <source>
        <dbReference type="Proteomes" id="UP000664122"/>
    </source>
</evidence>
<reference evidence="2" key="1">
    <citation type="submission" date="2021-03" db="EMBL/GenBank/DDBJ databases">
        <title>Whole genome sequence of Jiella sp. CQZ9-1.</title>
        <authorList>
            <person name="Tuo L."/>
        </authorList>
    </citation>
    <scope>NUCLEOTIDE SEQUENCE</scope>
    <source>
        <strain evidence="2">CQZ9-1</strain>
    </source>
</reference>